<dbReference type="SMART" id="SM00612">
    <property type="entry name" value="Kelch"/>
    <property type="match status" value="3"/>
</dbReference>
<dbReference type="PANTHER" id="PTHR46344:SF27">
    <property type="entry name" value="KELCH REPEAT SUPERFAMILY PROTEIN"/>
    <property type="match status" value="1"/>
</dbReference>
<name>A0A9J6E0E2_RHIMP</name>
<dbReference type="AlphaFoldDB" id="A0A9J6E0E2"/>
<keyword evidence="4" id="KW-1185">Reference proteome</keyword>
<accession>A0A9J6E0E2</accession>
<proteinExistence type="predicted"/>
<protein>
    <recommendedName>
        <fullName evidence="5">Kelch repeat protein</fullName>
    </recommendedName>
</protein>
<dbReference type="InterPro" id="IPR015915">
    <property type="entry name" value="Kelch-typ_b-propeller"/>
</dbReference>
<reference evidence="3" key="2">
    <citation type="submission" date="2021-09" db="EMBL/GenBank/DDBJ databases">
        <authorList>
            <person name="Jia N."/>
            <person name="Wang J."/>
            <person name="Shi W."/>
            <person name="Du L."/>
            <person name="Sun Y."/>
            <person name="Zhan W."/>
            <person name="Jiang J."/>
            <person name="Wang Q."/>
            <person name="Zhang B."/>
            <person name="Ji P."/>
            <person name="Sakyi L.B."/>
            <person name="Cui X."/>
            <person name="Yuan T."/>
            <person name="Jiang B."/>
            <person name="Yang W."/>
            <person name="Lam T.T.-Y."/>
            <person name="Chang Q."/>
            <person name="Ding S."/>
            <person name="Wang X."/>
            <person name="Zhu J."/>
            <person name="Ruan X."/>
            <person name="Zhao L."/>
            <person name="Wei J."/>
            <person name="Que T."/>
            <person name="Du C."/>
            <person name="Cheng J."/>
            <person name="Dai P."/>
            <person name="Han X."/>
            <person name="Huang E."/>
            <person name="Gao Y."/>
            <person name="Liu J."/>
            <person name="Shao H."/>
            <person name="Ye R."/>
            <person name="Li L."/>
            <person name="Wei W."/>
            <person name="Wang X."/>
            <person name="Wang C."/>
            <person name="Huo Q."/>
            <person name="Li W."/>
            <person name="Guo W."/>
            <person name="Chen H."/>
            <person name="Chen S."/>
            <person name="Zhou L."/>
            <person name="Zhou L."/>
            <person name="Ni X."/>
            <person name="Tian J."/>
            <person name="Zhou Y."/>
            <person name="Sheng Y."/>
            <person name="Liu T."/>
            <person name="Pan Y."/>
            <person name="Xia L."/>
            <person name="Li J."/>
            <person name="Zhao F."/>
            <person name="Cao W."/>
        </authorList>
    </citation>
    <scope>NUCLEOTIDE SEQUENCE</scope>
    <source>
        <strain evidence="3">Rmic-2018</strain>
        <tissue evidence="3">Larvae</tissue>
    </source>
</reference>
<dbReference type="Proteomes" id="UP000821866">
    <property type="component" value="Chromosome 4"/>
</dbReference>
<evidence type="ECO:0008006" key="5">
    <source>
        <dbReference type="Google" id="ProtNLM"/>
    </source>
</evidence>
<keyword evidence="2" id="KW-0677">Repeat</keyword>
<dbReference type="SUPFAM" id="SSF117281">
    <property type="entry name" value="Kelch motif"/>
    <property type="match status" value="1"/>
</dbReference>
<sequence>MTHTSNFVLRYLPSVGGFTGHSVLDSVDCYDPSTDSWTRVVTMSTPRSGAQVVVHKDTLYIIGGCNGRARLSSMEQLDARRGRFSESPSMPSARSNFAAAVLEGCIYVIGGFNGKAGTATIKIVEKYNIAERKWYTAPPIDNNCSASVACVVPDLANPG</sequence>
<dbReference type="EMBL" id="JABSTU010000006">
    <property type="protein sequence ID" value="KAH8027709.1"/>
    <property type="molecule type" value="Genomic_DNA"/>
</dbReference>
<dbReference type="InterPro" id="IPR006652">
    <property type="entry name" value="Kelch_1"/>
</dbReference>
<evidence type="ECO:0000313" key="3">
    <source>
        <dbReference type="EMBL" id="KAH8027709.1"/>
    </source>
</evidence>
<dbReference type="PANTHER" id="PTHR46344">
    <property type="entry name" value="OS02G0202900 PROTEIN"/>
    <property type="match status" value="1"/>
</dbReference>
<evidence type="ECO:0000256" key="2">
    <source>
        <dbReference type="ARBA" id="ARBA00022737"/>
    </source>
</evidence>
<comment type="caution">
    <text evidence="3">The sequence shown here is derived from an EMBL/GenBank/DDBJ whole genome shotgun (WGS) entry which is preliminary data.</text>
</comment>
<dbReference type="Gene3D" id="2.120.10.80">
    <property type="entry name" value="Kelch-type beta propeller"/>
    <property type="match status" value="1"/>
</dbReference>
<gene>
    <name evidence="3" type="ORF">HPB51_007259</name>
</gene>
<keyword evidence="1" id="KW-0880">Kelch repeat</keyword>
<evidence type="ECO:0000313" key="4">
    <source>
        <dbReference type="Proteomes" id="UP000821866"/>
    </source>
</evidence>
<organism evidence="3 4">
    <name type="scientific">Rhipicephalus microplus</name>
    <name type="common">Cattle tick</name>
    <name type="synonym">Boophilus microplus</name>
    <dbReference type="NCBI Taxonomy" id="6941"/>
    <lineage>
        <taxon>Eukaryota</taxon>
        <taxon>Metazoa</taxon>
        <taxon>Ecdysozoa</taxon>
        <taxon>Arthropoda</taxon>
        <taxon>Chelicerata</taxon>
        <taxon>Arachnida</taxon>
        <taxon>Acari</taxon>
        <taxon>Parasitiformes</taxon>
        <taxon>Ixodida</taxon>
        <taxon>Ixodoidea</taxon>
        <taxon>Ixodidae</taxon>
        <taxon>Rhipicephalinae</taxon>
        <taxon>Rhipicephalus</taxon>
        <taxon>Boophilus</taxon>
    </lineage>
</organism>
<dbReference type="VEuPathDB" id="VectorBase:LOC119168269"/>
<dbReference type="Pfam" id="PF24681">
    <property type="entry name" value="Kelch_KLHDC2_KLHL20_DRC7"/>
    <property type="match status" value="1"/>
</dbReference>
<reference evidence="3" key="1">
    <citation type="journal article" date="2020" name="Cell">
        <title>Large-Scale Comparative Analyses of Tick Genomes Elucidate Their Genetic Diversity and Vector Capacities.</title>
        <authorList>
            <consortium name="Tick Genome and Microbiome Consortium (TIGMIC)"/>
            <person name="Jia N."/>
            <person name="Wang J."/>
            <person name="Shi W."/>
            <person name="Du L."/>
            <person name="Sun Y."/>
            <person name="Zhan W."/>
            <person name="Jiang J.F."/>
            <person name="Wang Q."/>
            <person name="Zhang B."/>
            <person name="Ji P."/>
            <person name="Bell-Sakyi L."/>
            <person name="Cui X.M."/>
            <person name="Yuan T.T."/>
            <person name="Jiang B.G."/>
            <person name="Yang W.F."/>
            <person name="Lam T.T."/>
            <person name="Chang Q.C."/>
            <person name="Ding S.J."/>
            <person name="Wang X.J."/>
            <person name="Zhu J.G."/>
            <person name="Ruan X.D."/>
            <person name="Zhao L."/>
            <person name="Wei J.T."/>
            <person name="Ye R.Z."/>
            <person name="Que T.C."/>
            <person name="Du C.H."/>
            <person name="Zhou Y.H."/>
            <person name="Cheng J.X."/>
            <person name="Dai P.F."/>
            <person name="Guo W.B."/>
            <person name="Han X.H."/>
            <person name="Huang E.J."/>
            <person name="Li L.F."/>
            <person name="Wei W."/>
            <person name="Gao Y.C."/>
            <person name="Liu J.Z."/>
            <person name="Shao H.Z."/>
            <person name="Wang X."/>
            <person name="Wang C.C."/>
            <person name="Yang T.C."/>
            <person name="Huo Q.B."/>
            <person name="Li W."/>
            <person name="Chen H.Y."/>
            <person name="Chen S.E."/>
            <person name="Zhou L.G."/>
            <person name="Ni X.B."/>
            <person name="Tian J.H."/>
            <person name="Sheng Y."/>
            <person name="Liu T."/>
            <person name="Pan Y.S."/>
            <person name="Xia L.Y."/>
            <person name="Li J."/>
            <person name="Zhao F."/>
            <person name="Cao W.C."/>
        </authorList>
    </citation>
    <scope>NUCLEOTIDE SEQUENCE</scope>
    <source>
        <strain evidence="3">Rmic-2018</strain>
    </source>
</reference>
<evidence type="ECO:0000256" key="1">
    <source>
        <dbReference type="ARBA" id="ARBA00022441"/>
    </source>
</evidence>